<sequence length="693" mass="78298">MKKTMEDPSKIMRRSVHTFLQHYHRATTAAAVALPFSTALFLSQPFFSSSSSSIHMKLNTLFRGAGFSSSLGFFNILSLKLSQTLSSSLLTLPFSLTFLLFSKAYIIKLLSNNHDSSVYYFRILKTYICNSFFLLSANASAFALFFLASTILDSLGFSSRNFYTLFSLSSALIYSIILANAFVISNLALVSSPSSSSGGYTTLLKACLLLHGRTSTALALALPTNLGLAGVEALFRYRVMRSFYRGDRDVAWIAIEGTFIAYLYALFLVLDTMVNFFFYQSCVENEEDQKICREDDIRFNMAGGSQRSKRTRLYGSDSEEVERESEDDELSDGNGEEDHSLEEDDVDGESDELDDDNKDAAMEELEKEYQELRSQEQDILKNLKRDKNEDVAKGQAVKNQKALWDKTLEIRFLIRFLLQKPFSTSNRLPHEHVKSSFCSEDEKVSTAYAELIASSKKTIDSLLELQGALFGKNPSVDQQADGKAALTRSESNTSDAEDSDDEWHQISDMQNRMCVFRNKAVDKWQRRTQVTTGAAAIKGKLHAFNQNVSEQVASYMRDPSRMIKQMQQSRSTVAVFGTVPVEAMEPNQEEKQVEGDPELVEDAEFYQQLLKEFFETIDPASSEAAFYAMKKFQTKKRKIVDRRASKSRKIRYNVHEKIVNFMAPRRVKIPPNSADLLKNLFGLKTRNGLACEV</sequence>
<dbReference type="InterPro" id="IPR012617">
    <property type="entry name" value="AATF_C"/>
</dbReference>
<evidence type="ECO:0000256" key="4">
    <source>
        <dbReference type="SAM" id="Phobius"/>
    </source>
</evidence>
<feature type="transmembrane region" description="Helical" evidence="4">
    <location>
        <begin position="60"/>
        <end position="77"/>
    </location>
</feature>
<dbReference type="Pfam" id="PF13339">
    <property type="entry name" value="AATF-Che1"/>
    <property type="match status" value="1"/>
</dbReference>
<proteinExistence type="inferred from homology"/>
<dbReference type="PANTHER" id="PTHR15565">
    <property type="entry name" value="AATF PROTEIN APOPTOSIS ANTAGONIZING TRANSCRIPTION FACTOR"/>
    <property type="match status" value="1"/>
</dbReference>
<dbReference type="InterPro" id="IPR025160">
    <property type="entry name" value="AATF"/>
</dbReference>
<comment type="caution">
    <text evidence="7">The sequence shown here is derived from an EMBL/GenBank/DDBJ whole genome shotgun (WGS) entry which is preliminary data.</text>
</comment>
<feature type="transmembrane region" description="Helical" evidence="4">
    <location>
        <begin position="250"/>
        <end position="270"/>
    </location>
</feature>
<dbReference type="Pfam" id="PF08164">
    <property type="entry name" value="TRAUB"/>
    <property type="match status" value="1"/>
</dbReference>
<feature type="compositionally biased region" description="Acidic residues" evidence="3">
    <location>
        <begin position="317"/>
        <end position="355"/>
    </location>
</feature>
<keyword evidence="4" id="KW-0472">Membrane</keyword>
<evidence type="ECO:0000259" key="5">
    <source>
        <dbReference type="Pfam" id="PF08164"/>
    </source>
</evidence>
<organism evidence="7 8">
    <name type="scientific">Brassica cretica</name>
    <name type="common">Mustard</name>
    <dbReference type="NCBI Taxonomy" id="69181"/>
    <lineage>
        <taxon>Eukaryota</taxon>
        <taxon>Viridiplantae</taxon>
        <taxon>Streptophyta</taxon>
        <taxon>Embryophyta</taxon>
        <taxon>Tracheophyta</taxon>
        <taxon>Spermatophyta</taxon>
        <taxon>Magnoliopsida</taxon>
        <taxon>eudicotyledons</taxon>
        <taxon>Gunneridae</taxon>
        <taxon>Pentapetalae</taxon>
        <taxon>rosids</taxon>
        <taxon>malvids</taxon>
        <taxon>Brassicales</taxon>
        <taxon>Brassicaceae</taxon>
        <taxon>Brassiceae</taxon>
        <taxon>Brassica</taxon>
    </lineage>
</organism>
<evidence type="ECO:0000256" key="1">
    <source>
        <dbReference type="ARBA" id="ARBA00008966"/>
    </source>
</evidence>
<dbReference type="Proteomes" id="UP000712600">
    <property type="component" value="Unassembled WGS sequence"/>
</dbReference>
<gene>
    <name evidence="7" type="ORF">F2Q69_00039962</name>
</gene>
<comment type="similarity">
    <text evidence="1">Belongs to the AATF family.</text>
</comment>
<reference evidence="7" key="1">
    <citation type="submission" date="2019-12" db="EMBL/GenBank/DDBJ databases">
        <title>Genome sequencing and annotation of Brassica cretica.</title>
        <authorList>
            <person name="Studholme D.J."/>
            <person name="Sarris P."/>
        </authorList>
    </citation>
    <scope>NUCLEOTIDE SEQUENCE</scope>
    <source>
        <strain evidence="7">PFS-109/04</strain>
        <tissue evidence="7">Leaf</tissue>
    </source>
</reference>
<feature type="domain" description="Apoptosis-antagonizing transcription factor C-terminal" evidence="5">
    <location>
        <begin position="606"/>
        <end position="681"/>
    </location>
</feature>
<dbReference type="EMBL" id="QGKX02001621">
    <property type="protein sequence ID" value="KAF3503241.1"/>
    <property type="molecule type" value="Genomic_DNA"/>
</dbReference>
<protein>
    <recommendedName>
        <fullName evidence="9">Apoptosis-antagonizing transcription factor C-terminal domain-containing protein</fullName>
    </recommendedName>
</protein>
<evidence type="ECO:0000313" key="8">
    <source>
        <dbReference type="Proteomes" id="UP000712600"/>
    </source>
</evidence>
<evidence type="ECO:0000259" key="6">
    <source>
        <dbReference type="Pfam" id="PF13339"/>
    </source>
</evidence>
<dbReference type="PANTHER" id="PTHR15565:SF2">
    <property type="entry name" value="APOPTOSIS-ANTAGONIZING TRANSCRIPTION FACTOR C-TERMINAL DOMAIN-CONTAINING PROTEIN"/>
    <property type="match status" value="1"/>
</dbReference>
<feature type="transmembrane region" description="Helical" evidence="4">
    <location>
        <begin position="89"/>
        <end position="111"/>
    </location>
</feature>
<evidence type="ECO:0008006" key="9">
    <source>
        <dbReference type="Google" id="ProtNLM"/>
    </source>
</evidence>
<feature type="region of interest" description="Disordered" evidence="3">
    <location>
        <begin position="309"/>
        <end position="355"/>
    </location>
</feature>
<keyword evidence="2" id="KW-0175">Coiled coil</keyword>
<evidence type="ECO:0000256" key="2">
    <source>
        <dbReference type="SAM" id="Coils"/>
    </source>
</evidence>
<dbReference type="InterPro" id="IPR039223">
    <property type="entry name" value="AATF/Bfr2"/>
</dbReference>
<feature type="coiled-coil region" evidence="2">
    <location>
        <begin position="355"/>
        <end position="389"/>
    </location>
</feature>
<feature type="region of interest" description="Disordered" evidence="3">
    <location>
        <begin position="474"/>
        <end position="504"/>
    </location>
</feature>
<evidence type="ECO:0000256" key="3">
    <source>
        <dbReference type="SAM" id="MobiDB-lite"/>
    </source>
</evidence>
<accession>A0A8S9NMB1</accession>
<name>A0A8S9NMB1_BRACR</name>
<keyword evidence="4" id="KW-0812">Transmembrane</keyword>
<feature type="transmembrane region" description="Helical" evidence="4">
    <location>
        <begin position="164"/>
        <end position="188"/>
    </location>
</feature>
<dbReference type="GO" id="GO:0005730">
    <property type="term" value="C:nucleolus"/>
    <property type="evidence" value="ECO:0007669"/>
    <property type="project" value="TreeGrafter"/>
</dbReference>
<keyword evidence="4" id="KW-1133">Transmembrane helix</keyword>
<dbReference type="AlphaFoldDB" id="A0A8S9NMB1"/>
<feature type="transmembrane region" description="Helical" evidence="4">
    <location>
        <begin position="131"/>
        <end position="152"/>
    </location>
</feature>
<feature type="domain" description="AATF leucine zipper-containing" evidence="6">
    <location>
        <begin position="390"/>
        <end position="527"/>
    </location>
</feature>
<feature type="transmembrane region" description="Helical" evidence="4">
    <location>
        <begin position="208"/>
        <end position="229"/>
    </location>
</feature>
<evidence type="ECO:0000313" key="7">
    <source>
        <dbReference type="EMBL" id="KAF3503241.1"/>
    </source>
</evidence>